<dbReference type="GO" id="GO:0008270">
    <property type="term" value="F:zinc ion binding"/>
    <property type="evidence" value="ECO:0007669"/>
    <property type="project" value="UniProtKB-KW"/>
</dbReference>
<evidence type="ECO:0000256" key="8">
    <source>
        <dbReference type="SAM" id="MobiDB-lite"/>
    </source>
</evidence>
<feature type="compositionally biased region" description="Polar residues" evidence="8">
    <location>
        <begin position="1"/>
        <end position="17"/>
    </location>
</feature>
<accession>A0A1B9GLL6</accession>
<feature type="domain" description="C2H2-type" evidence="9">
    <location>
        <begin position="65"/>
        <end position="94"/>
    </location>
</feature>
<keyword evidence="11" id="KW-1185">Reference proteome</keyword>
<dbReference type="Pfam" id="PF04082">
    <property type="entry name" value="Fungal_trans"/>
    <property type="match status" value="1"/>
</dbReference>
<dbReference type="STRING" id="1296120.A0A1B9GLL6"/>
<evidence type="ECO:0000256" key="2">
    <source>
        <dbReference type="ARBA" id="ARBA00022723"/>
    </source>
</evidence>
<dbReference type="InterPro" id="IPR036236">
    <property type="entry name" value="Znf_C2H2_sf"/>
</dbReference>
<evidence type="ECO:0000313" key="10">
    <source>
        <dbReference type="EMBL" id="OCF31984.1"/>
    </source>
</evidence>
<protein>
    <recommendedName>
        <fullName evidence="9">C2H2-type domain-containing protein</fullName>
    </recommendedName>
</protein>
<dbReference type="PROSITE" id="PS50157">
    <property type="entry name" value="ZINC_FINGER_C2H2_2"/>
    <property type="match status" value="2"/>
</dbReference>
<dbReference type="AlphaFoldDB" id="A0A1B9GLL6"/>
<evidence type="ECO:0000256" key="4">
    <source>
        <dbReference type="ARBA" id="ARBA00022771"/>
    </source>
</evidence>
<keyword evidence="3" id="KW-0677">Repeat</keyword>
<proteinExistence type="predicted"/>
<comment type="subcellular location">
    <subcellularLocation>
        <location evidence="1">Nucleus</location>
    </subcellularLocation>
</comment>
<evidence type="ECO:0000256" key="5">
    <source>
        <dbReference type="ARBA" id="ARBA00022833"/>
    </source>
</evidence>
<dbReference type="InterPro" id="IPR013087">
    <property type="entry name" value="Znf_C2H2_type"/>
</dbReference>
<organism evidence="10 11">
    <name type="scientific">Kwoniella heveanensis BCC8398</name>
    <dbReference type="NCBI Taxonomy" id="1296120"/>
    <lineage>
        <taxon>Eukaryota</taxon>
        <taxon>Fungi</taxon>
        <taxon>Dikarya</taxon>
        <taxon>Basidiomycota</taxon>
        <taxon>Agaricomycotina</taxon>
        <taxon>Tremellomycetes</taxon>
        <taxon>Tremellales</taxon>
        <taxon>Cryptococcaceae</taxon>
        <taxon>Kwoniella</taxon>
    </lineage>
</organism>
<feature type="region of interest" description="Disordered" evidence="8">
    <location>
        <begin position="1"/>
        <end position="26"/>
    </location>
</feature>
<keyword evidence="6" id="KW-0539">Nucleus</keyword>
<dbReference type="InterPro" id="IPR051059">
    <property type="entry name" value="VerF-like"/>
</dbReference>
<dbReference type="GO" id="GO:0000785">
    <property type="term" value="C:chromatin"/>
    <property type="evidence" value="ECO:0007669"/>
    <property type="project" value="TreeGrafter"/>
</dbReference>
<keyword evidence="2" id="KW-0479">Metal-binding</keyword>
<reference evidence="11" key="2">
    <citation type="submission" date="2013-12" db="EMBL/GenBank/DDBJ databases">
        <title>Evolution of pathogenesis and genome organization in the Tremellales.</title>
        <authorList>
            <person name="Cuomo C."/>
            <person name="Litvintseva A."/>
            <person name="Heitman J."/>
            <person name="Chen Y."/>
            <person name="Sun S."/>
            <person name="Springer D."/>
            <person name="Dromer F."/>
            <person name="Young S."/>
            <person name="Zeng Q."/>
            <person name="Chapman S."/>
            <person name="Gujja S."/>
            <person name="Saif S."/>
            <person name="Birren B."/>
        </authorList>
    </citation>
    <scope>NUCLEOTIDE SEQUENCE [LARGE SCALE GENOMIC DNA]</scope>
    <source>
        <strain evidence="11">BCC8398</strain>
    </source>
</reference>
<dbReference type="CDD" id="cd12148">
    <property type="entry name" value="fungal_TF_MHR"/>
    <property type="match status" value="1"/>
</dbReference>
<dbReference type="GO" id="GO:0000981">
    <property type="term" value="F:DNA-binding transcription factor activity, RNA polymerase II-specific"/>
    <property type="evidence" value="ECO:0007669"/>
    <property type="project" value="InterPro"/>
</dbReference>
<name>A0A1B9GLL6_9TREE</name>
<evidence type="ECO:0000256" key="3">
    <source>
        <dbReference type="ARBA" id="ARBA00022737"/>
    </source>
</evidence>
<dbReference type="InterPro" id="IPR007219">
    <property type="entry name" value="XnlR_reg_dom"/>
</dbReference>
<feature type="region of interest" description="Disordered" evidence="8">
    <location>
        <begin position="86"/>
        <end position="130"/>
    </location>
</feature>
<dbReference type="GO" id="GO:0005634">
    <property type="term" value="C:nucleus"/>
    <property type="evidence" value="ECO:0007669"/>
    <property type="project" value="UniProtKB-SubCell"/>
</dbReference>
<dbReference type="OrthoDB" id="1405595at2759"/>
<dbReference type="Gene3D" id="3.30.160.60">
    <property type="entry name" value="Classic Zinc Finger"/>
    <property type="match status" value="1"/>
</dbReference>
<feature type="compositionally biased region" description="Low complexity" evidence="8">
    <location>
        <begin position="116"/>
        <end position="130"/>
    </location>
</feature>
<dbReference type="Pfam" id="PF00096">
    <property type="entry name" value="zf-C2H2"/>
    <property type="match status" value="2"/>
</dbReference>
<evidence type="ECO:0000313" key="11">
    <source>
        <dbReference type="Proteomes" id="UP000092666"/>
    </source>
</evidence>
<reference evidence="10 11" key="1">
    <citation type="submission" date="2013-07" db="EMBL/GenBank/DDBJ databases">
        <title>The Genome Sequence of Cryptococcus heveanensis BCC8398.</title>
        <authorList>
            <consortium name="The Broad Institute Genome Sequencing Platform"/>
            <person name="Cuomo C."/>
            <person name="Litvintseva A."/>
            <person name="Chen Y."/>
            <person name="Heitman J."/>
            <person name="Sun S."/>
            <person name="Springer D."/>
            <person name="Dromer F."/>
            <person name="Young S.K."/>
            <person name="Zeng Q."/>
            <person name="Gargeya S."/>
            <person name="Fitzgerald M."/>
            <person name="Abouelleil A."/>
            <person name="Alvarado L."/>
            <person name="Berlin A.M."/>
            <person name="Chapman S.B."/>
            <person name="Dewar J."/>
            <person name="Goldberg J."/>
            <person name="Griggs A."/>
            <person name="Gujja S."/>
            <person name="Hansen M."/>
            <person name="Howarth C."/>
            <person name="Imamovic A."/>
            <person name="Larimer J."/>
            <person name="McCowan C."/>
            <person name="Murphy C."/>
            <person name="Pearson M."/>
            <person name="Priest M."/>
            <person name="Roberts A."/>
            <person name="Saif S."/>
            <person name="Shea T."/>
            <person name="Sykes S."/>
            <person name="Wortman J."/>
            <person name="Nusbaum C."/>
            <person name="Birren B."/>
        </authorList>
    </citation>
    <scope>NUCLEOTIDE SEQUENCE [LARGE SCALE GENOMIC DNA]</scope>
    <source>
        <strain evidence="10 11">BCC8398</strain>
    </source>
</reference>
<dbReference type="PANTHER" id="PTHR40626">
    <property type="entry name" value="MIP31509P"/>
    <property type="match status" value="1"/>
</dbReference>
<feature type="domain" description="C2H2-type" evidence="9">
    <location>
        <begin position="36"/>
        <end position="65"/>
    </location>
</feature>
<evidence type="ECO:0000256" key="1">
    <source>
        <dbReference type="ARBA" id="ARBA00004123"/>
    </source>
</evidence>
<dbReference type="PANTHER" id="PTHR40626:SF11">
    <property type="entry name" value="ZINC FINGER PROTEIN YPR022C"/>
    <property type="match status" value="1"/>
</dbReference>
<keyword evidence="4 7" id="KW-0863">Zinc-finger</keyword>
<dbReference type="GO" id="GO:0006351">
    <property type="term" value="P:DNA-templated transcription"/>
    <property type="evidence" value="ECO:0007669"/>
    <property type="project" value="InterPro"/>
</dbReference>
<feature type="compositionally biased region" description="Pro residues" evidence="8">
    <location>
        <begin position="262"/>
        <end position="274"/>
    </location>
</feature>
<evidence type="ECO:0000259" key="9">
    <source>
        <dbReference type="PROSITE" id="PS50157"/>
    </source>
</evidence>
<feature type="region of interest" description="Disordered" evidence="8">
    <location>
        <begin position="543"/>
        <end position="562"/>
    </location>
</feature>
<evidence type="ECO:0000256" key="6">
    <source>
        <dbReference type="ARBA" id="ARBA00023242"/>
    </source>
</evidence>
<evidence type="ECO:0000256" key="7">
    <source>
        <dbReference type="PROSITE-ProRule" id="PRU00042"/>
    </source>
</evidence>
<dbReference type="PROSITE" id="PS00028">
    <property type="entry name" value="ZINC_FINGER_C2H2_1"/>
    <property type="match status" value="1"/>
</dbReference>
<sequence>MDNPNSTSDSTGYQVDSSVPADVAGSSINSANSHSFRCDFQGCQKTFTRKDHLLRHAANHSPETFDCPKCTRPFKRLDLLQRHEKRNICSSDDPPYPVKRRRTSESDDFPPPPIHPSIVPNSNSMTSSANANANANASFGSTPTSFSAMAQINDGHIVNANGMSHSGNGTIHLGQQNQNAGTHLISGMNSNASTGAGTGDIITDWSLGTWIPENWEAHLMESLAPPFNEPLFNTNWDLYNGQSQSPFGVQAHAQAQSQAPVHAPPPFPVQPPPHTHSGTQIHNHHDHFGGDHIPTLPRLTQESAERGQGYSGYNEDRNGNGYTPVQEAVVTTALLTKLKNSFPDFDVSLSFVNDALSTYWSKTAPTFPFIHRGTFDLKNAPADLVIMMCILGSVHLAPRLDFSQLVQRIRGTLVQGCGLDMPVSTLQAFCLCHVHDTWYSTAESQFVAQCMWPIMVAHSRKKGIGVAGRPEHEVQEEEAWAAWAKDEERRRAAYCVLLIDTQISAFWNQHCSRQLSIFAHNLTLPCSRSQWDAASASEWFQIRDSERPPTPPPQTISTPGTAITNATRRSGFLPGLHPEFTVNIIAEGYSSAILSALAIDSIRSHASPIPVPTSASMPVPTMNLPFGFNLESSLTVQMVLIGLMAIAWDCRTRGGMGIRFKEGTRNWRQIVFSAVIHLRAAYETSVVHMSGTIESRDLRDTFAICIISVLSDIPMLHVAAGTTSFCGTSGKGTSDLVNTRTPNDA</sequence>
<keyword evidence="5" id="KW-0862">Zinc</keyword>
<gene>
    <name evidence="10" type="ORF">I316_06370</name>
</gene>
<dbReference type="SUPFAM" id="SSF57667">
    <property type="entry name" value="beta-beta-alpha zinc fingers"/>
    <property type="match status" value="1"/>
</dbReference>
<dbReference type="Proteomes" id="UP000092666">
    <property type="component" value="Unassembled WGS sequence"/>
</dbReference>
<feature type="region of interest" description="Disordered" evidence="8">
    <location>
        <begin position="255"/>
        <end position="322"/>
    </location>
</feature>
<dbReference type="GO" id="GO:0000978">
    <property type="term" value="F:RNA polymerase II cis-regulatory region sequence-specific DNA binding"/>
    <property type="evidence" value="ECO:0007669"/>
    <property type="project" value="InterPro"/>
</dbReference>
<dbReference type="EMBL" id="KI669511">
    <property type="protein sequence ID" value="OCF31984.1"/>
    <property type="molecule type" value="Genomic_DNA"/>
</dbReference>
<dbReference type="SMART" id="SM00355">
    <property type="entry name" value="ZnF_C2H2"/>
    <property type="match status" value="2"/>
</dbReference>